<comment type="caution">
    <text evidence="3">The sequence shown here is derived from an EMBL/GenBank/DDBJ whole genome shotgun (WGS) entry which is preliminary data.</text>
</comment>
<dbReference type="InterPro" id="IPR009249">
    <property type="entry name" value="Ferredoxin-dep_bilin_Rdtase"/>
</dbReference>
<evidence type="ECO:0000313" key="4">
    <source>
        <dbReference type="Proteomes" id="UP000215914"/>
    </source>
</evidence>
<dbReference type="EMBL" id="MNCJ02000327">
    <property type="protein sequence ID" value="KAF5776656.1"/>
    <property type="molecule type" value="Genomic_DNA"/>
</dbReference>
<dbReference type="Gene3D" id="3.40.1500.20">
    <property type="match status" value="1"/>
</dbReference>
<evidence type="ECO:0000256" key="1">
    <source>
        <dbReference type="ARBA" id="ARBA00006908"/>
    </source>
</evidence>
<reference evidence="3" key="2">
    <citation type="submission" date="2020-06" db="EMBL/GenBank/DDBJ databases">
        <title>Helianthus annuus Genome sequencing and assembly Release 2.</title>
        <authorList>
            <person name="Gouzy J."/>
            <person name="Langlade N."/>
            <person name="Munos S."/>
        </authorList>
    </citation>
    <scope>NUCLEOTIDE SEQUENCE</scope>
    <source>
        <tissue evidence="3">Leaves</tissue>
    </source>
</reference>
<dbReference type="PANTHER" id="PTHR34557">
    <property type="entry name" value="PHYTOCHROMOBILIN:FERREDOXIN OXIDOREDUCTASE, CHLOROPLASTIC"/>
    <property type="match status" value="1"/>
</dbReference>
<evidence type="ECO:0000313" key="3">
    <source>
        <dbReference type="EMBL" id="KAF5776656.1"/>
    </source>
</evidence>
<dbReference type="GO" id="GO:0050897">
    <property type="term" value="F:cobalt ion binding"/>
    <property type="evidence" value="ECO:0007669"/>
    <property type="project" value="InterPro"/>
</dbReference>
<dbReference type="AlphaFoldDB" id="A0A9K3EMP4"/>
<comment type="similarity">
    <text evidence="1">Belongs to the HY2 family.</text>
</comment>
<reference evidence="3" key="1">
    <citation type="journal article" date="2017" name="Nature">
        <title>The sunflower genome provides insights into oil metabolism, flowering and Asterid evolution.</title>
        <authorList>
            <person name="Badouin H."/>
            <person name="Gouzy J."/>
            <person name="Grassa C.J."/>
            <person name="Murat F."/>
            <person name="Staton S.E."/>
            <person name="Cottret L."/>
            <person name="Lelandais-Briere C."/>
            <person name="Owens G.L."/>
            <person name="Carrere S."/>
            <person name="Mayjonade B."/>
            <person name="Legrand L."/>
            <person name="Gill N."/>
            <person name="Kane N.C."/>
            <person name="Bowers J.E."/>
            <person name="Hubner S."/>
            <person name="Bellec A."/>
            <person name="Berard A."/>
            <person name="Berges H."/>
            <person name="Blanchet N."/>
            <person name="Boniface M.C."/>
            <person name="Brunel D."/>
            <person name="Catrice O."/>
            <person name="Chaidir N."/>
            <person name="Claudel C."/>
            <person name="Donnadieu C."/>
            <person name="Faraut T."/>
            <person name="Fievet G."/>
            <person name="Helmstetter N."/>
            <person name="King M."/>
            <person name="Knapp S.J."/>
            <person name="Lai Z."/>
            <person name="Le Paslier M.C."/>
            <person name="Lippi Y."/>
            <person name="Lorenzon L."/>
            <person name="Mandel J.R."/>
            <person name="Marage G."/>
            <person name="Marchand G."/>
            <person name="Marquand E."/>
            <person name="Bret-Mestries E."/>
            <person name="Morien E."/>
            <person name="Nambeesan S."/>
            <person name="Nguyen T."/>
            <person name="Pegot-Espagnet P."/>
            <person name="Pouilly N."/>
            <person name="Raftis F."/>
            <person name="Sallet E."/>
            <person name="Schiex T."/>
            <person name="Thomas J."/>
            <person name="Vandecasteele C."/>
            <person name="Vares D."/>
            <person name="Vear F."/>
            <person name="Vautrin S."/>
            <person name="Crespi M."/>
            <person name="Mangin B."/>
            <person name="Burke J.M."/>
            <person name="Salse J."/>
            <person name="Munos S."/>
            <person name="Vincourt P."/>
            <person name="Rieseberg L.H."/>
            <person name="Langlade N.B."/>
        </authorList>
    </citation>
    <scope>NUCLEOTIDE SEQUENCE</scope>
    <source>
        <tissue evidence="3">Leaves</tissue>
    </source>
</reference>
<sequence>MQLLPWGGKLTSESLKFFFSIVIWTRFSSSHEKLDILFLAFTDYYKVWLSLMNQATEETDVSQISLNREAPHRYLTWRTQKDPGYNLLKRLIGVTLAEVFLPSDVKDDIDKLNVDLNNTAGTLRQKAHLNSLKLRFVFDNVRSSMIAIAIVMLLASNPKSPLFITHLNQILR</sequence>
<keyword evidence="2 3" id="KW-0560">Oxidoreductase</keyword>
<dbReference type="GO" id="GO:0050619">
    <property type="term" value="F:phytochromobilin:ferredoxin oxidoreductase activity"/>
    <property type="evidence" value="ECO:0007669"/>
    <property type="project" value="UniProtKB-EC"/>
</dbReference>
<dbReference type="Proteomes" id="UP000215914">
    <property type="component" value="Unassembled WGS sequence"/>
</dbReference>
<dbReference type="GO" id="GO:0010024">
    <property type="term" value="P:phytochromobilin biosynthetic process"/>
    <property type="evidence" value="ECO:0007669"/>
    <property type="project" value="InterPro"/>
</dbReference>
<protein>
    <submittedName>
        <fullName evidence="3">Phytochromobilin:ferredoxin oxidoreductase</fullName>
        <ecNumber evidence="3">1.3.7.4</ecNumber>
    </submittedName>
</protein>
<evidence type="ECO:0000256" key="2">
    <source>
        <dbReference type="ARBA" id="ARBA00023002"/>
    </source>
</evidence>
<dbReference type="PANTHER" id="PTHR34557:SF1">
    <property type="entry name" value="PHYTOCHROMOBILIN:FERREDOXIN OXIDOREDUCTASE, CHLOROPLASTIC"/>
    <property type="match status" value="1"/>
</dbReference>
<name>A0A9K3EMP4_HELAN</name>
<keyword evidence="4" id="KW-1185">Reference proteome</keyword>
<accession>A0A9K3EMP4</accession>
<proteinExistence type="inferred from homology"/>
<dbReference type="Pfam" id="PF05996">
    <property type="entry name" value="Fe_bilin_red"/>
    <property type="match status" value="1"/>
</dbReference>
<dbReference type="Gramene" id="mRNA:HanXRQr2_Chr12g0526671">
    <property type="protein sequence ID" value="mRNA:HanXRQr2_Chr12g0526671"/>
    <property type="gene ID" value="HanXRQr2_Chr12g0526671"/>
</dbReference>
<organism evidence="3 4">
    <name type="scientific">Helianthus annuus</name>
    <name type="common">Common sunflower</name>
    <dbReference type="NCBI Taxonomy" id="4232"/>
    <lineage>
        <taxon>Eukaryota</taxon>
        <taxon>Viridiplantae</taxon>
        <taxon>Streptophyta</taxon>
        <taxon>Embryophyta</taxon>
        <taxon>Tracheophyta</taxon>
        <taxon>Spermatophyta</taxon>
        <taxon>Magnoliopsida</taxon>
        <taxon>eudicotyledons</taxon>
        <taxon>Gunneridae</taxon>
        <taxon>Pentapetalae</taxon>
        <taxon>asterids</taxon>
        <taxon>campanulids</taxon>
        <taxon>Asterales</taxon>
        <taxon>Asteraceae</taxon>
        <taxon>Asteroideae</taxon>
        <taxon>Heliantheae alliance</taxon>
        <taxon>Heliantheae</taxon>
        <taxon>Helianthus</taxon>
    </lineage>
</organism>
<dbReference type="EC" id="1.3.7.4" evidence="3"/>
<gene>
    <name evidence="3" type="ORF">HanXRQr2_Chr12g0526671</name>
</gene>